<reference evidence="1 2" key="1">
    <citation type="submission" date="2015-09" db="EMBL/GenBank/DDBJ databases">
        <authorList>
            <person name="Jackson K.R."/>
            <person name="Lunt B.L."/>
            <person name="Fisher J.N.B."/>
            <person name="Gardner A.V."/>
            <person name="Bailey M.E."/>
            <person name="Deus L.M."/>
            <person name="Earl A.S."/>
            <person name="Gibby P.D."/>
            <person name="Hartmann K.A."/>
            <person name="Liu J.E."/>
            <person name="Manci A.M."/>
            <person name="Nielsen D.A."/>
            <person name="Solomon M.B."/>
            <person name="Breakwell D.P."/>
            <person name="Burnett S.H."/>
            <person name="Grose J.H."/>
        </authorList>
    </citation>
    <scope>NUCLEOTIDE SEQUENCE [LARGE SCALE GENOMIC DNA]</scope>
    <source>
        <strain evidence="1 2">S613</strain>
    </source>
</reference>
<accession>A0A0P8XKW1</accession>
<protein>
    <submittedName>
        <fullName evidence="1">Uncharacterized protein</fullName>
    </submittedName>
</protein>
<proteinExistence type="predicted"/>
<gene>
    <name evidence="1" type="ORF">AN403_5089</name>
</gene>
<dbReference type="EMBL" id="LJXB01000062">
    <property type="protein sequence ID" value="KPU60999.1"/>
    <property type="molecule type" value="Genomic_DNA"/>
</dbReference>
<comment type="caution">
    <text evidence="1">The sequence shown here is derived from an EMBL/GenBank/DDBJ whole genome shotgun (WGS) entry which is preliminary data.</text>
</comment>
<dbReference type="AlphaFoldDB" id="A0A0P8XKW1"/>
<dbReference type="Proteomes" id="UP000050349">
    <property type="component" value="Unassembled WGS sequence"/>
</dbReference>
<dbReference type="PATRIC" id="fig|294.162.peg.1251"/>
<evidence type="ECO:0000313" key="1">
    <source>
        <dbReference type="EMBL" id="KPU60999.1"/>
    </source>
</evidence>
<evidence type="ECO:0000313" key="2">
    <source>
        <dbReference type="Proteomes" id="UP000050349"/>
    </source>
</evidence>
<name>A0A0P8XKW1_PSEFL</name>
<organism evidence="1 2">
    <name type="scientific">Pseudomonas fluorescens</name>
    <dbReference type="NCBI Taxonomy" id="294"/>
    <lineage>
        <taxon>Bacteria</taxon>
        <taxon>Pseudomonadati</taxon>
        <taxon>Pseudomonadota</taxon>
        <taxon>Gammaproteobacteria</taxon>
        <taxon>Pseudomonadales</taxon>
        <taxon>Pseudomonadaceae</taxon>
        <taxon>Pseudomonas</taxon>
    </lineage>
</organism>
<sequence>MGGSDHHGLSVALSESGALQALLFLSNPSSQCGYYDKKQRHLTRLVRRSSFLIAPPLCLKSTRASFAFAIKTSRSRNGNKQPFCFVERSARSAANGACVGVLSVQDVFGKGRLQAQVIVEGLCRSE</sequence>